<sequence>MTSERVTSMQPRDNSPRSYPVQMGNETPREPARTGRRKGSYPASFAVSPGRSIHTQSPLDLGFGKVTCDKVLG</sequence>
<dbReference type="Proteomes" id="UP001305414">
    <property type="component" value="Unassembled WGS sequence"/>
</dbReference>
<comment type="caution">
    <text evidence="2">The sequence shown here is derived from an EMBL/GenBank/DDBJ whole genome shotgun (WGS) entry which is preliminary data.</text>
</comment>
<evidence type="ECO:0000313" key="2">
    <source>
        <dbReference type="EMBL" id="KAK5626439.1"/>
    </source>
</evidence>
<dbReference type="AlphaFoldDB" id="A0AAN7UCL1"/>
<accession>A0AAN7UCL1</accession>
<feature type="compositionally biased region" description="Polar residues" evidence="1">
    <location>
        <begin position="1"/>
        <end position="17"/>
    </location>
</feature>
<protein>
    <submittedName>
        <fullName evidence="2">Uncharacterized protein</fullName>
    </submittedName>
</protein>
<proteinExistence type="predicted"/>
<feature type="region of interest" description="Disordered" evidence="1">
    <location>
        <begin position="1"/>
        <end position="53"/>
    </location>
</feature>
<organism evidence="2 3">
    <name type="scientific">Xylaria bambusicola</name>
    <dbReference type="NCBI Taxonomy" id="326684"/>
    <lineage>
        <taxon>Eukaryota</taxon>
        <taxon>Fungi</taxon>
        <taxon>Dikarya</taxon>
        <taxon>Ascomycota</taxon>
        <taxon>Pezizomycotina</taxon>
        <taxon>Sordariomycetes</taxon>
        <taxon>Xylariomycetidae</taxon>
        <taxon>Xylariales</taxon>
        <taxon>Xylariaceae</taxon>
        <taxon>Xylaria</taxon>
    </lineage>
</organism>
<gene>
    <name evidence="2" type="ORF">RRF57_002154</name>
</gene>
<keyword evidence="3" id="KW-1185">Reference proteome</keyword>
<evidence type="ECO:0000256" key="1">
    <source>
        <dbReference type="SAM" id="MobiDB-lite"/>
    </source>
</evidence>
<reference evidence="2 3" key="1">
    <citation type="submission" date="2023-10" db="EMBL/GenBank/DDBJ databases">
        <title>Draft genome sequence of Xylaria bambusicola isolate GMP-LS, the root and basal stem rot pathogen of sugarcane in Indonesia.</title>
        <authorList>
            <person name="Selvaraj P."/>
            <person name="Muralishankar V."/>
            <person name="Muruganantham S."/>
            <person name="Sp S."/>
            <person name="Haryani S."/>
            <person name="Lau K.J.X."/>
            <person name="Naqvi N.I."/>
        </authorList>
    </citation>
    <scope>NUCLEOTIDE SEQUENCE [LARGE SCALE GENOMIC DNA]</scope>
    <source>
        <strain evidence="2">GMP-LS</strain>
    </source>
</reference>
<dbReference type="EMBL" id="JAWHQM010000003">
    <property type="protein sequence ID" value="KAK5626439.1"/>
    <property type="molecule type" value="Genomic_DNA"/>
</dbReference>
<evidence type="ECO:0000313" key="3">
    <source>
        <dbReference type="Proteomes" id="UP001305414"/>
    </source>
</evidence>
<name>A0AAN7UCL1_9PEZI</name>